<dbReference type="RefSeq" id="WP_134464237.1">
    <property type="nucleotide sequence ID" value="NZ_JBHMFL010000140.1"/>
</dbReference>
<dbReference type="InterPro" id="IPR001387">
    <property type="entry name" value="Cro/C1-type_HTH"/>
</dbReference>
<dbReference type="GeneID" id="97309190"/>
<gene>
    <name evidence="3" type="ORF">E2553_32085</name>
</gene>
<dbReference type="GO" id="GO:0003677">
    <property type="term" value="F:DNA binding"/>
    <property type="evidence" value="ECO:0007669"/>
    <property type="project" value="InterPro"/>
</dbReference>
<evidence type="ECO:0000313" key="3">
    <source>
        <dbReference type="EMBL" id="TFE41315.1"/>
    </source>
</evidence>
<proteinExistence type="predicted"/>
<dbReference type="Proteomes" id="UP000297385">
    <property type="component" value="Unassembled WGS sequence"/>
</dbReference>
<evidence type="ECO:0000313" key="4">
    <source>
        <dbReference type="Proteomes" id="UP000297385"/>
    </source>
</evidence>
<dbReference type="SMART" id="SM00530">
    <property type="entry name" value="HTH_XRE"/>
    <property type="match status" value="1"/>
</dbReference>
<dbReference type="Pfam" id="PF13560">
    <property type="entry name" value="HTH_31"/>
    <property type="match status" value="1"/>
</dbReference>
<evidence type="ECO:0000259" key="2">
    <source>
        <dbReference type="PROSITE" id="PS50943"/>
    </source>
</evidence>
<reference evidence="3 4" key="1">
    <citation type="submission" date="2019-03" db="EMBL/GenBank/DDBJ databases">
        <title>Complete Genome Sequence of Paraburkholderia dipogonis ICMP 19430T, a Nitrogen-fixing Symbiont of the South African Invasive Legume Dipogon lignosus in New Zealand.</title>
        <authorList>
            <person name="De Meyer S.E."/>
        </authorList>
    </citation>
    <scope>NUCLEOTIDE SEQUENCE [LARGE SCALE GENOMIC DNA]</scope>
    <source>
        <strain evidence="3 4">ICMP 19430</strain>
    </source>
</reference>
<protein>
    <submittedName>
        <fullName evidence="3">XRE family transcriptional regulator</fullName>
    </submittedName>
</protein>
<evidence type="ECO:0000256" key="1">
    <source>
        <dbReference type="SAM" id="MobiDB-lite"/>
    </source>
</evidence>
<feature type="domain" description="HTH cro/C1-type" evidence="2">
    <location>
        <begin position="10"/>
        <end position="63"/>
    </location>
</feature>
<dbReference type="AlphaFoldDB" id="A0A4Y8MVE0"/>
<dbReference type="PROSITE" id="PS50943">
    <property type="entry name" value="HTH_CROC1"/>
    <property type="match status" value="1"/>
</dbReference>
<dbReference type="CDD" id="cd00093">
    <property type="entry name" value="HTH_XRE"/>
    <property type="match status" value="1"/>
</dbReference>
<sequence>MDLFELGETFRLARIAANKTQQQVAEQSGITRARISRFETGLLPELGTVKLLSLFEAVGLDLLARPIGHRRTLDDVLTEQRTPTVSVDETRRRVRPSRSEASVRTAGKRE</sequence>
<feature type="region of interest" description="Disordered" evidence="1">
    <location>
        <begin position="81"/>
        <end position="110"/>
    </location>
</feature>
<organism evidence="3 4">
    <name type="scientific">Paraburkholderia dipogonis</name>
    <dbReference type="NCBI Taxonomy" id="1211383"/>
    <lineage>
        <taxon>Bacteria</taxon>
        <taxon>Pseudomonadati</taxon>
        <taxon>Pseudomonadota</taxon>
        <taxon>Betaproteobacteria</taxon>
        <taxon>Burkholderiales</taxon>
        <taxon>Burkholderiaceae</taxon>
        <taxon>Paraburkholderia</taxon>
    </lineage>
</organism>
<accession>A0A4Y8MVE0</accession>
<dbReference type="EMBL" id="SNVI01000002">
    <property type="protein sequence ID" value="TFE41315.1"/>
    <property type="molecule type" value="Genomic_DNA"/>
</dbReference>
<dbReference type="InterPro" id="IPR010982">
    <property type="entry name" value="Lambda_DNA-bd_dom_sf"/>
</dbReference>
<dbReference type="SUPFAM" id="SSF47413">
    <property type="entry name" value="lambda repressor-like DNA-binding domains"/>
    <property type="match status" value="1"/>
</dbReference>
<dbReference type="Gene3D" id="1.10.260.40">
    <property type="entry name" value="lambda repressor-like DNA-binding domains"/>
    <property type="match status" value="1"/>
</dbReference>
<comment type="caution">
    <text evidence="3">The sequence shown here is derived from an EMBL/GenBank/DDBJ whole genome shotgun (WGS) entry which is preliminary data.</text>
</comment>
<name>A0A4Y8MVE0_9BURK</name>